<name>A0A7X4GXJ8_9BURK</name>
<feature type="compositionally biased region" description="Basic and acidic residues" evidence="1">
    <location>
        <begin position="89"/>
        <end position="100"/>
    </location>
</feature>
<protein>
    <submittedName>
        <fullName evidence="2">Uncharacterized protein</fullName>
    </submittedName>
</protein>
<accession>A0A7X4GXJ8</accession>
<evidence type="ECO:0000313" key="3">
    <source>
        <dbReference type="Proteomes" id="UP000450012"/>
    </source>
</evidence>
<dbReference type="RefSeq" id="WP_161017019.1">
    <property type="nucleotide sequence ID" value="NZ_WWCK01000011.1"/>
</dbReference>
<sequence>MRDAGGRRPGHPDLPSIGARCRGGLQEAPAAADLVRDPGHRPASIGARCRGRLQRQAGRYLVRVMPAAAGAIAAAEQLVDQVFAGLDRDQATPARPEKPAGKSQGRATVPALSIRHRENRAAVDLLLILS</sequence>
<organism evidence="2 3">
    <name type="scientific">Duganella rivi</name>
    <dbReference type="NCBI Taxonomy" id="2666083"/>
    <lineage>
        <taxon>Bacteria</taxon>
        <taxon>Pseudomonadati</taxon>
        <taxon>Pseudomonadota</taxon>
        <taxon>Betaproteobacteria</taxon>
        <taxon>Burkholderiales</taxon>
        <taxon>Oxalobacteraceae</taxon>
        <taxon>Telluria group</taxon>
        <taxon>Duganella</taxon>
    </lineage>
</organism>
<feature type="region of interest" description="Disordered" evidence="1">
    <location>
        <begin position="1"/>
        <end position="48"/>
    </location>
</feature>
<comment type="caution">
    <text evidence="2">The sequence shown here is derived from an EMBL/GenBank/DDBJ whole genome shotgun (WGS) entry which is preliminary data.</text>
</comment>
<reference evidence="2 3" key="1">
    <citation type="submission" date="2019-12" db="EMBL/GenBank/DDBJ databases">
        <title>Novel species isolated from a subtropical stream in China.</title>
        <authorList>
            <person name="Lu H."/>
        </authorList>
    </citation>
    <scope>NUCLEOTIDE SEQUENCE [LARGE SCALE GENOMIC DNA]</scope>
    <source>
        <strain evidence="2 3">FT55W</strain>
    </source>
</reference>
<dbReference type="AlphaFoldDB" id="A0A7X4GXJ8"/>
<evidence type="ECO:0000313" key="2">
    <source>
        <dbReference type="EMBL" id="MYM70517.1"/>
    </source>
</evidence>
<evidence type="ECO:0000256" key="1">
    <source>
        <dbReference type="SAM" id="MobiDB-lite"/>
    </source>
</evidence>
<proteinExistence type="predicted"/>
<feature type="region of interest" description="Disordered" evidence="1">
    <location>
        <begin position="89"/>
        <end position="112"/>
    </location>
</feature>
<dbReference type="Proteomes" id="UP000450012">
    <property type="component" value="Unassembled WGS sequence"/>
</dbReference>
<dbReference type="EMBL" id="WWCK01000011">
    <property type="protein sequence ID" value="MYM70517.1"/>
    <property type="molecule type" value="Genomic_DNA"/>
</dbReference>
<gene>
    <name evidence="2" type="ORF">GTP45_27445</name>
</gene>
<keyword evidence="3" id="KW-1185">Reference proteome</keyword>